<reference evidence="1 2" key="1">
    <citation type="journal article" date="2012" name="Virus Genes">
        <title>Isolation and complete genome sequence of a bacteriophage lysing Tetrasphaera jenkinsii, a filamentous bacteria responsible for bulking in activated sludge.</title>
        <authorList>
            <person name="Petrovski S."/>
            <person name="Tillett D."/>
            <person name="Seviour R.J."/>
        </authorList>
    </citation>
    <scope>NUCLEOTIDE SEQUENCE [LARGE SCALE GENOMIC DNA]</scope>
</reference>
<dbReference type="GeneID" id="14297463"/>
<dbReference type="Proteomes" id="UP000002653">
    <property type="component" value="Segment"/>
</dbReference>
<organism evidence="1 2">
    <name type="scientific">Tetrasphaera phage TJE1</name>
    <dbReference type="NCBI Taxonomy" id="981335"/>
    <lineage>
        <taxon>Viruses</taxon>
        <taxon>Duplodnaviria</taxon>
        <taxon>Heunggongvirae</taxon>
        <taxon>Uroviricota</taxon>
        <taxon>Caudoviricetes</taxon>
        <taxon>Tijeunavirus</taxon>
        <taxon>Tijeunavirus TJE1</taxon>
    </lineage>
</organism>
<dbReference type="KEGG" id="vg:14297463"/>
<evidence type="ECO:0000313" key="2">
    <source>
        <dbReference type="Proteomes" id="UP000002653"/>
    </source>
</evidence>
<sequence>MDQSPILRLVPLLTRSGTRQTQAWTWGPCNDLPSLKSLSGRYSDSGRWVLQLHLCLKPPPRPVHVYLQVVPGSLEHLGHPPHRRDPPGRRLSQHGVVDGVQGLLLQVDHHPRFHRAKRSGQSDHGGVRRMSLIIGNQFPLFDKIVNITLTQKTGESSYVLCPKVGRKPTINVSGKIWPSPILADLDVRITNLYTGDTPLDAYKYLKFEAGYAGSLAATIEGEVVNAYQETPGPDGVTVFKMLQGGFTNWTNVTMSQNWPAGTSVNTILSDLAGMLQLSLKTTVSASLQTAVPWSFTGLVKDFLTQISTVLNITLYPSGPFLVAYQVGGNTGLVHVIQHFITAPRHEASGYNFTSPWDPTLRPGDVVVVDTRYMRQTYGGAQVGNLQTRFIAQTISFDFGTTDETNSMIVLATEEPA</sequence>
<accession>G4W970</accession>
<name>G4W970_9CAUD</name>
<keyword evidence="2" id="KW-1185">Reference proteome</keyword>
<protein>
    <submittedName>
        <fullName evidence="1">Uncharacterized protein</fullName>
    </submittedName>
</protein>
<evidence type="ECO:0000313" key="1">
    <source>
        <dbReference type="EMBL" id="ADX42558.1"/>
    </source>
</evidence>
<dbReference type="RefSeq" id="YP_007237950.1">
    <property type="nucleotide sequence ID" value="NC_019930.1"/>
</dbReference>
<proteinExistence type="predicted"/>
<dbReference type="EMBL" id="HQ225832">
    <property type="protein sequence ID" value="ADX42558.1"/>
    <property type="molecule type" value="Genomic_DNA"/>
</dbReference>